<feature type="compositionally biased region" description="Polar residues" evidence="1">
    <location>
        <begin position="1"/>
        <end position="14"/>
    </location>
</feature>
<name>A0A0W0FP12_MONRR</name>
<organism evidence="2 3">
    <name type="scientific">Moniliophthora roreri</name>
    <name type="common">Frosty pod rot fungus</name>
    <name type="synonym">Monilia roreri</name>
    <dbReference type="NCBI Taxonomy" id="221103"/>
    <lineage>
        <taxon>Eukaryota</taxon>
        <taxon>Fungi</taxon>
        <taxon>Dikarya</taxon>
        <taxon>Basidiomycota</taxon>
        <taxon>Agaricomycotina</taxon>
        <taxon>Agaricomycetes</taxon>
        <taxon>Agaricomycetidae</taxon>
        <taxon>Agaricales</taxon>
        <taxon>Marasmiineae</taxon>
        <taxon>Marasmiaceae</taxon>
        <taxon>Moniliophthora</taxon>
    </lineage>
</organism>
<gene>
    <name evidence="2" type="ORF">WG66_9440</name>
</gene>
<accession>A0A0W0FP12</accession>
<dbReference type="Proteomes" id="UP000054988">
    <property type="component" value="Unassembled WGS sequence"/>
</dbReference>
<comment type="caution">
    <text evidence="2">The sequence shown here is derived from an EMBL/GenBank/DDBJ whole genome shotgun (WGS) entry which is preliminary data.</text>
</comment>
<feature type="region of interest" description="Disordered" evidence="1">
    <location>
        <begin position="1"/>
        <end position="21"/>
    </location>
</feature>
<protein>
    <submittedName>
        <fullName evidence="2">Uncharacterized protein</fullName>
    </submittedName>
</protein>
<evidence type="ECO:0000313" key="2">
    <source>
        <dbReference type="EMBL" id="KTB37990.1"/>
    </source>
</evidence>
<dbReference type="EMBL" id="LATX01001791">
    <property type="protein sequence ID" value="KTB37990.1"/>
    <property type="molecule type" value="Genomic_DNA"/>
</dbReference>
<sequence length="43" mass="5021">MFRTNQVQDNQQIQVHDKPNPEQIKFRTVNRALLSQLVGTLTI</sequence>
<proteinExistence type="predicted"/>
<evidence type="ECO:0000313" key="3">
    <source>
        <dbReference type="Proteomes" id="UP000054988"/>
    </source>
</evidence>
<evidence type="ECO:0000256" key="1">
    <source>
        <dbReference type="SAM" id="MobiDB-lite"/>
    </source>
</evidence>
<dbReference type="AlphaFoldDB" id="A0A0W0FP12"/>
<reference evidence="2 3" key="1">
    <citation type="submission" date="2015-12" db="EMBL/GenBank/DDBJ databases">
        <title>Draft genome sequence of Moniliophthora roreri, the causal agent of frosty pod rot of cacao.</title>
        <authorList>
            <person name="Aime M.C."/>
            <person name="Diaz-Valderrama J.R."/>
            <person name="Kijpornyongpan T."/>
            <person name="Phillips-Mora W."/>
        </authorList>
    </citation>
    <scope>NUCLEOTIDE SEQUENCE [LARGE SCALE GENOMIC DNA]</scope>
    <source>
        <strain evidence="2 3">MCA 2952</strain>
    </source>
</reference>